<evidence type="ECO:0000313" key="2">
    <source>
        <dbReference type="EMBL" id="MBH8574921.1"/>
    </source>
</evidence>
<organism evidence="2 3">
    <name type="scientific">Dendronalium phyllosphericum CENA369</name>
    <dbReference type="NCBI Taxonomy" id="1725256"/>
    <lineage>
        <taxon>Bacteria</taxon>
        <taxon>Bacillati</taxon>
        <taxon>Cyanobacteriota</taxon>
        <taxon>Cyanophyceae</taxon>
        <taxon>Nostocales</taxon>
        <taxon>Nostocaceae</taxon>
        <taxon>Dendronalium</taxon>
        <taxon>Dendronalium phyllosphericum</taxon>
    </lineage>
</organism>
<keyword evidence="1" id="KW-1133">Transmembrane helix</keyword>
<evidence type="ECO:0000313" key="3">
    <source>
        <dbReference type="Proteomes" id="UP000662314"/>
    </source>
</evidence>
<reference evidence="2 3" key="1">
    <citation type="journal article" date="2021" name="Int. J. Syst. Evol. Microbiol.">
        <title>Amazonocrinis nigriterrae gen. nov., sp. nov., Atlanticothrix silvestris gen. nov., sp. nov. and Dendronalium phyllosphericum gen. nov., sp. nov., nostocacean cyanobacteria from Brazilian environments.</title>
        <authorList>
            <person name="Alvarenga D.O."/>
            <person name="Andreote A.P.D."/>
            <person name="Branco L.H.Z."/>
            <person name="Delbaje E."/>
            <person name="Cruz R.B."/>
            <person name="Varani A.M."/>
            <person name="Fiore M.F."/>
        </authorList>
    </citation>
    <scope>NUCLEOTIDE SEQUENCE [LARGE SCALE GENOMIC DNA]</scope>
    <source>
        <strain evidence="2 3">CENA369</strain>
    </source>
</reference>
<keyword evidence="3" id="KW-1185">Reference proteome</keyword>
<dbReference type="RefSeq" id="WP_214433724.1">
    <property type="nucleotide sequence ID" value="NZ_JAECZA010000091.1"/>
</dbReference>
<protein>
    <submittedName>
        <fullName evidence="2">Uncharacterized protein</fullName>
    </submittedName>
</protein>
<accession>A0A8J7I376</accession>
<name>A0A8J7I376_9NOST</name>
<comment type="caution">
    <text evidence="2">The sequence shown here is derived from an EMBL/GenBank/DDBJ whole genome shotgun (WGS) entry which is preliminary data.</text>
</comment>
<feature type="transmembrane region" description="Helical" evidence="1">
    <location>
        <begin position="12"/>
        <end position="31"/>
    </location>
</feature>
<dbReference type="EMBL" id="JAECZA010000091">
    <property type="protein sequence ID" value="MBH8574921.1"/>
    <property type="molecule type" value="Genomic_DNA"/>
</dbReference>
<keyword evidence="1" id="KW-0472">Membrane</keyword>
<proteinExistence type="predicted"/>
<sequence length="134" mass="15345">MNLSKFQIVDIIALHIIFFIEHLILILFYFISSFAPRTRLNSSWENGDYTYSVSWRESSNEGMYLNIYKGDKQILRRQLIAVADNAVSVVPTKLVTWCNVVNIKSGQLALRYSPNGLCCMKQKKDTPLPGEIVI</sequence>
<gene>
    <name evidence="2" type="ORF">I8752_18230</name>
</gene>
<dbReference type="AlphaFoldDB" id="A0A8J7I376"/>
<evidence type="ECO:0000256" key="1">
    <source>
        <dbReference type="SAM" id="Phobius"/>
    </source>
</evidence>
<keyword evidence="1" id="KW-0812">Transmembrane</keyword>
<dbReference type="Proteomes" id="UP000662314">
    <property type="component" value="Unassembled WGS sequence"/>
</dbReference>